<comment type="caution">
    <text evidence="1">The sequence shown here is derived from an EMBL/GenBank/DDBJ whole genome shotgun (WGS) entry which is preliminary data.</text>
</comment>
<protein>
    <submittedName>
        <fullName evidence="1">Uncharacterized protein</fullName>
    </submittedName>
</protein>
<reference evidence="1" key="1">
    <citation type="submission" date="2020-02" db="EMBL/GenBank/DDBJ databases">
        <title>Genome sequencing of the panga catfish, Pangasius djambal.</title>
        <authorList>
            <person name="Wen M."/>
            <person name="Zahm M."/>
            <person name="Roques C."/>
            <person name="Cabau C."/>
            <person name="Klopp C."/>
            <person name="Donnadieu C."/>
            <person name="Jouanno E."/>
            <person name="Avarre J.-C."/>
            <person name="Campet M."/>
            <person name="Ha T."/>
            <person name="Dugue R."/>
            <person name="Lampietro C."/>
            <person name="Louis A."/>
            <person name="Herpin A."/>
            <person name="Echchiki A."/>
            <person name="Berthelot C."/>
            <person name="Parey E."/>
            <person name="Roest-Crollius H."/>
            <person name="Braasch I."/>
            <person name="Postlethwait J.H."/>
            <person name="Bobe J."/>
            <person name="Montfort J."/>
            <person name="Bouchez O."/>
            <person name="Begum T."/>
            <person name="Schartl M."/>
            <person name="Gustiano R."/>
            <person name="Guiguen Y."/>
        </authorList>
    </citation>
    <scope>NUCLEOTIDE SEQUENCE</scope>
    <source>
        <strain evidence="1">Pdj_M5554</strain>
    </source>
</reference>
<feature type="non-terminal residue" evidence="1">
    <location>
        <position position="1"/>
    </location>
</feature>
<organism evidence="1 2">
    <name type="scientific">Pangasius djambal</name>
    <dbReference type="NCBI Taxonomy" id="1691987"/>
    <lineage>
        <taxon>Eukaryota</taxon>
        <taxon>Metazoa</taxon>
        <taxon>Chordata</taxon>
        <taxon>Craniata</taxon>
        <taxon>Vertebrata</taxon>
        <taxon>Euteleostomi</taxon>
        <taxon>Actinopterygii</taxon>
        <taxon>Neopterygii</taxon>
        <taxon>Teleostei</taxon>
        <taxon>Ostariophysi</taxon>
        <taxon>Siluriformes</taxon>
        <taxon>Pangasiidae</taxon>
        <taxon>Pangasius</taxon>
    </lineage>
</organism>
<evidence type="ECO:0000313" key="1">
    <source>
        <dbReference type="EMBL" id="MCJ8748659.1"/>
    </source>
</evidence>
<gene>
    <name evidence="1" type="ORF">PDJAM_G00167190</name>
</gene>
<keyword evidence="2" id="KW-1185">Reference proteome</keyword>
<dbReference type="Proteomes" id="UP000830395">
    <property type="component" value="Chromosome 27"/>
</dbReference>
<dbReference type="EMBL" id="CM041001">
    <property type="protein sequence ID" value="MCJ8748659.1"/>
    <property type="molecule type" value="Genomic_DNA"/>
</dbReference>
<name>A0ACC5ZKT7_9TELE</name>
<evidence type="ECO:0000313" key="2">
    <source>
        <dbReference type="Proteomes" id="UP000830395"/>
    </source>
</evidence>
<proteinExistence type="predicted"/>
<sequence length="204" mass="22959">IKLFSEVINTNITNKRIWLNVSNIFTLNSNFTKLETKFGLCLFLTFHLYPAKSSSHFLSLHSSLLQILRQHPAFLPDSLFTLLHLVLLGFLQVSASFILPLLHLLQHVLTPFSPLLLPPCLHFLLPLQGSTQKVFVVFDLHALGLVEDVSPPHFLFFLLGFLFILLSQLLKTGLPSLHSGQKLFEVPACEGSESSFCLPFLILL</sequence>
<accession>A0ACC5ZKT7</accession>